<proteinExistence type="predicted"/>
<name>W1YRC3_9ZZZZ</name>
<dbReference type="AlphaFoldDB" id="W1YRC3"/>
<evidence type="ECO:0000313" key="1">
    <source>
        <dbReference type="EMBL" id="ETJ45037.1"/>
    </source>
</evidence>
<gene>
    <name evidence="1" type="ORF">Q604_UNBC00959G0001</name>
</gene>
<protein>
    <submittedName>
        <fullName evidence="1">Uncharacterized protein</fullName>
    </submittedName>
</protein>
<organism evidence="1">
    <name type="scientific">human gut metagenome</name>
    <dbReference type="NCBI Taxonomy" id="408170"/>
    <lineage>
        <taxon>unclassified sequences</taxon>
        <taxon>metagenomes</taxon>
        <taxon>organismal metagenomes</taxon>
    </lineage>
</organism>
<accession>W1YRC3</accession>
<reference evidence="1" key="1">
    <citation type="submission" date="2013-12" db="EMBL/GenBank/DDBJ databases">
        <title>A Varibaculum cambriense genome reconstructed from a premature infant gut community with otherwise low bacterial novelty that shifts toward anaerobic metabolism during the third week of life.</title>
        <authorList>
            <person name="Brown C.T."/>
            <person name="Sharon I."/>
            <person name="Thomas B.C."/>
            <person name="Castelle C.J."/>
            <person name="Morowitz M.J."/>
            <person name="Banfield J.F."/>
        </authorList>
    </citation>
    <scope>NUCLEOTIDE SEQUENCE</scope>
</reference>
<sequence>MYNSNNEFFMSPKNDYVFKKIFGDENNKDILSSF</sequence>
<dbReference type="EMBL" id="AZMM01000959">
    <property type="protein sequence ID" value="ETJ45037.1"/>
    <property type="molecule type" value="Genomic_DNA"/>
</dbReference>
<dbReference type="Pfam" id="PF12784">
    <property type="entry name" value="PDDEXK_2"/>
    <property type="match status" value="1"/>
</dbReference>
<comment type="caution">
    <text evidence="1">The sequence shown here is derived from an EMBL/GenBank/DDBJ whole genome shotgun (WGS) entry which is preliminary data.</text>
</comment>